<keyword evidence="10" id="KW-0472">Membrane</keyword>
<evidence type="ECO:0000256" key="3">
    <source>
        <dbReference type="ARBA" id="ARBA00004496"/>
    </source>
</evidence>
<feature type="region of interest" description="Disordered" evidence="16">
    <location>
        <begin position="597"/>
        <end position="803"/>
    </location>
</feature>
<dbReference type="FunFam" id="1.20.1270.60:FF:000019">
    <property type="entry name" value="rho GTPase-activating protein 17 isoform X1"/>
    <property type="match status" value="1"/>
</dbReference>
<dbReference type="GO" id="GO:0005923">
    <property type="term" value="C:bicellular tight junction"/>
    <property type="evidence" value="ECO:0007669"/>
    <property type="project" value="UniProtKB-SubCell"/>
</dbReference>
<keyword evidence="4" id="KW-0796">Tight junction</keyword>
<dbReference type="GO" id="GO:0035020">
    <property type="term" value="P:regulation of Rac protein signal transduction"/>
    <property type="evidence" value="ECO:0007669"/>
    <property type="project" value="TreeGrafter"/>
</dbReference>
<evidence type="ECO:0000256" key="13">
    <source>
        <dbReference type="ARBA" id="ARBA00070237"/>
    </source>
</evidence>
<evidence type="ECO:0000256" key="7">
    <source>
        <dbReference type="ARBA" id="ARBA00022553"/>
    </source>
</evidence>
<keyword evidence="9" id="KW-0729">SH3-binding</keyword>
<dbReference type="InterPro" id="IPR004148">
    <property type="entry name" value="BAR_dom"/>
</dbReference>
<name>A0AAD8Z938_9TELE</name>
<evidence type="ECO:0000256" key="11">
    <source>
        <dbReference type="ARBA" id="ARBA00055904"/>
    </source>
</evidence>
<dbReference type="Proteomes" id="UP001239994">
    <property type="component" value="Unassembled WGS sequence"/>
</dbReference>
<dbReference type="Pfam" id="PF00620">
    <property type="entry name" value="RhoGAP"/>
    <property type="match status" value="1"/>
</dbReference>
<dbReference type="GO" id="GO:0007165">
    <property type="term" value="P:signal transduction"/>
    <property type="evidence" value="ECO:0007669"/>
    <property type="project" value="InterPro"/>
</dbReference>
<dbReference type="SMART" id="SM00721">
    <property type="entry name" value="BAR"/>
    <property type="match status" value="1"/>
</dbReference>
<dbReference type="GO" id="GO:0016020">
    <property type="term" value="C:membrane"/>
    <property type="evidence" value="ECO:0007669"/>
    <property type="project" value="UniProtKB-SubCell"/>
</dbReference>
<dbReference type="GO" id="GO:0005096">
    <property type="term" value="F:GTPase activator activity"/>
    <property type="evidence" value="ECO:0007669"/>
    <property type="project" value="UniProtKB-KW"/>
</dbReference>
<dbReference type="InterPro" id="IPR047165">
    <property type="entry name" value="RHG17/44/SH3BP1-like"/>
</dbReference>
<feature type="compositionally biased region" description="Low complexity" evidence="16">
    <location>
        <begin position="664"/>
        <end position="688"/>
    </location>
</feature>
<dbReference type="PROSITE" id="PS50238">
    <property type="entry name" value="RHOGAP"/>
    <property type="match status" value="1"/>
</dbReference>
<dbReference type="SUPFAM" id="SSF103657">
    <property type="entry name" value="BAR/IMD domain-like"/>
    <property type="match status" value="1"/>
</dbReference>
<accession>A0AAD8Z938</accession>
<dbReference type="Gene3D" id="1.20.1270.60">
    <property type="entry name" value="Arfaptin homology (AH) domain/BAR domain"/>
    <property type="match status" value="1"/>
</dbReference>
<proteinExistence type="predicted"/>
<comment type="function">
    <text evidence="11">Rho GTPase-activating protein involved in the maintenance of tight junction by regulating the activity of CDC42, thereby playing a central role in apical polarity of epithelial cells. Specifically acts as a GTPase activator for the CDC42 GTPase by converting it to an inactive GDP-bound state. The complex formed with AMOT acts by regulating the uptake of polarity proteins at tight junctions, possibly by deciding whether tight junction transmembrane proteins are recycled back to the plasma membrane or sent elsewhere. Participates in the Ca(2+)-dependent regulation of exocytosis, possibly by catalyzing GTPase activity of Rho family proteins and by inducing the reorganization of the cortical actin filaments. Acts as a GTPase activator in vitro for RAC1.</text>
</comment>
<evidence type="ECO:0000256" key="5">
    <source>
        <dbReference type="ARBA" id="ARBA00022468"/>
    </source>
</evidence>
<feature type="compositionally biased region" description="Polar residues" evidence="16">
    <location>
        <begin position="649"/>
        <end position="660"/>
    </location>
</feature>
<dbReference type="FunFam" id="1.10.555.10:FF:000001">
    <property type="entry name" value="Rho GTPase activating protein 44"/>
    <property type="match status" value="1"/>
</dbReference>
<sequence length="849" mass="92080">MKKQFNRMKQLANQTVGRAEKTEVLSDDLLQIERRMELVRVVSHNAHKRLITCLQGHIGADAEKRHKKLPLTALSQAMQDGGSQLGEESLIGKMMELCGEAENKLASELMQHEMQIEKDILDPLNQLAEVEIPNILKQRRQLAKLVLDYDSARTRWLQTTKSIISGSNTIALTAKADSLKEEMDEAMNKMELCKDQLSADMYNFYSKEGDYARYYVMLLEAQADYHRKALSVLEGVLPTIQTQQDSWTEKPAFGTGLDEHLKRSGREIALPIEACVMMLLETGMKEEGLFRIAAGASKLKKLKAALDCSTSQLEEFYSDPHAVAGALKSYLRELPEPLMTYELYDEWIQSSNVPDPDKRLQALWVTCDQLPKNNKANFRYLMKFLTKLAQESEINKMTPSNIAIVLGPNLLWAKTEGSLAEMAAATSVHVVTIIEAIIQHVDWFFPDDVEFNVSGMFSMPTPTINHVNHLSVPDYDSGTTERKRPSSVVGPESDLLKRDSSANKLMDHNPRRGSTLTRKQHASPAFQPPLPPVEAAGTAGGQLGAELLFQQPTPVGLGGEAGQPSVALGVAALTAAAQQPLSQHTEEISSKLRDTAPTSLTQRNGSGGSTQLSVGPPLAGSSGPSPHMAPRGTKKPAPAPPKPAIPASGQLTSQSAQYPSPGTPQSSPRPLSSHSPTSLSPSQSLLPPTTTPRRHSGNQPPIQAPSHPPPEPPTQVTPPLQLKALGQTAGEAVEEPSPPSTPTPPKTPPPMPGVLDSASNNTPPLFQSGSLPRPRPVPKPRNRPSIPPPPQPQSAGSDSNGICSAAYKMMDSGISFKGLGRVLMPDIPTELQPVTQLLDPDLDSESTVL</sequence>
<reference evidence="19" key="1">
    <citation type="submission" date="2023-03" db="EMBL/GenBank/DDBJ databases">
        <title>Electrophorus voltai genome.</title>
        <authorList>
            <person name="Bian C."/>
        </authorList>
    </citation>
    <scope>NUCLEOTIDE SEQUENCE</scope>
    <source>
        <strain evidence="19">CB-2022</strain>
        <tissue evidence="19">Muscle</tissue>
    </source>
</reference>
<feature type="region of interest" description="Disordered" evidence="16">
    <location>
        <begin position="468"/>
        <end position="538"/>
    </location>
</feature>
<feature type="compositionally biased region" description="Basic and acidic residues" evidence="16">
    <location>
        <begin position="494"/>
        <end position="510"/>
    </location>
</feature>
<evidence type="ECO:0000256" key="9">
    <source>
        <dbReference type="ARBA" id="ARBA00023036"/>
    </source>
</evidence>
<feature type="compositionally biased region" description="Polar residues" evidence="16">
    <location>
        <begin position="597"/>
        <end position="612"/>
    </location>
</feature>
<evidence type="ECO:0000259" key="17">
    <source>
        <dbReference type="PROSITE" id="PS50238"/>
    </source>
</evidence>
<dbReference type="SUPFAM" id="SSF48350">
    <property type="entry name" value="GTPase activation domain, GAP"/>
    <property type="match status" value="1"/>
</dbReference>
<feature type="compositionally biased region" description="Pro residues" evidence="16">
    <location>
        <begin position="736"/>
        <end position="752"/>
    </location>
</feature>
<dbReference type="Gene3D" id="1.10.555.10">
    <property type="entry name" value="Rho GTPase activation protein"/>
    <property type="match status" value="1"/>
</dbReference>
<evidence type="ECO:0000256" key="12">
    <source>
        <dbReference type="ARBA" id="ARBA00065623"/>
    </source>
</evidence>
<dbReference type="Pfam" id="PF03114">
    <property type="entry name" value="BAR"/>
    <property type="match status" value="1"/>
</dbReference>
<dbReference type="PANTHER" id="PTHR14130:SF3">
    <property type="entry name" value="RHO GTPASE-ACTIVATING PROTEIN 17"/>
    <property type="match status" value="1"/>
</dbReference>
<dbReference type="EMBL" id="JAROKS010000017">
    <property type="protein sequence ID" value="KAK1793899.1"/>
    <property type="molecule type" value="Genomic_DNA"/>
</dbReference>
<dbReference type="InterPro" id="IPR027267">
    <property type="entry name" value="AH/BAR_dom_sf"/>
</dbReference>
<dbReference type="GO" id="GO:0032956">
    <property type="term" value="P:regulation of actin cytoskeleton organization"/>
    <property type="evidence" value="ECO:0007669"/>
    <property type="project" value="TreeGrafter"/>
</dbReference>
<dbReference type="InterPro" id="IPR008936">
    <property type="entry name" value="Rho_GTPase_activation_prot"/>
</dbReference>
<evidence type="ECO:0000313" key="19">
    <source>
        <dbReference type="EMBL" id="KAK1793899.1"/>
    </source>
</evidence>
<dbReference type="AlphaFoldDB" id="A0AAD8Z938"/>
<feature type="domain" description="BAR" evidence="18">
    <location>
        <begin position="14"/>
        <end position="249"/>
    </location>
</feature>
<feature type="compositionally biased region" description="Low complexity" evidence="16">
    <location>
        <begin position="613"/>
        <end position="626"/>
    </location>
</feature>
<dbReference type="SMART" id="SM00324">
    <property type="entry name" value="RhoGAP"/>
    <property type="match status" value="1"/>
</dbReference>
<keyword evidence="5" id="KW-0343">GTPase activation</keyword>
<evidence type="ECO:0000256" key="2">
    <source>
        <dbReference type="ARBA" id="ARBA00004435"/>
    </source>
</evidence>
<feature type="compositionally biased region" description="Pro residues" evidence="16">
    <location>
        <begin position="783"/>
        <end position="792"/>
    </location>
</feature>
<feature type="compositionally biased region" description="Polar residues" evidence="16">
    <location>
        <begin position="793"/>
        <end position="802"/>
    </location>
</feature>
<keyword evidence="20" id="KW-1185">Reference proteome</keyword>
<evidence type="ECO:0000313" key="20">
    <source>
        <dbReference type="Proteomes" id="UP001239994"/>
    </source>
</evidence>
<keyword evidence="8" id="KW-0965">Cell junction</keyword>
<evidence type="ECO:0000256" key="15">
    <source>
        <dbReference type="SAM" id="Coils"/>
    </source>
</evidence>
<dbReference type="InterPro" id="IPR000198">
    <property type="entry name" value="RhoGAP_dom"/>
</dbReference>
<feature type="coiled-coil region" evidence="15">
    <location>
        <begin position="169"/>
        <end position="196"/>
    </location>
</feature>
<comment type="subcellular location">
    <subcellularLocation>
        <location evidence="2">Cell junction</location>
        <location evidence="2">Tight junction</location>
    </subcellularLocation>
    <subcellularLocation>
        <location evidence="3">Cytoplasm</location>
    </subcellularLocation>
    <subcellularLocation>
        <location evidence="1">Membrane</location>
        <topology evidence="1">Peripheral membrane protein</topology>
    </subcellularLocation>
</comment>
<evidence type="ECO:0000256" key="1">
    <source>
        <dbReference type="ARBA" id="ARBA00004170"/>
    </source>
</evidence>
<evidence type="ECO:0000256" key="4">
    <source>
        <dbReference type="ARBA" id="ARBA00022427"/>
    </source>
</evidence>
<gene>
    <name evidence="19" type="ORF">P4O66_010809</name>
</gene>
<evidence type="ECO:0000256" key="6">
    <source>
        <dbReference type="ARBA" id="ARBA00022490"/>
    </source>
</evidence>
<comment type="caution">
    <text evidence="19">The sequence shown here is derived from an EMBL/GenBank/DDBJ whole genome shotgun (WGS) entry which is preliminary data.</text>
</comment>
<keyword evidence="7" id="KW-0597">Phosphoprotein</keyword>
<evidence type="ECO:0000256" key="16">
    <source>
        <dbReference type="SAM" id="MobiDB-lite"/>
    </source>
</evidence>
<dbReference type="GO" id="GO:0005829">
    <property type="term" value="C:cytosol"/>
    <property type="evidence" value="ECO:0007669"/>
    <property type="project" value="TreeGrafter"/>
</dbReference>
<keyword evidence="6" id="KW-0963">Cytoplasm</keyword>
<dbReference type="PANTHER" id="PTHR14130">
    <property type="entry name" value="3BP-1 RELATED RHOGAP"/>
    <property type="match status" value="1"/>
</dbReference>
<organism evidence="19 20">
    <name type="scientific">Electrophorus voltai</name>
    <dbReference type="NCBI Taxonomy" id="2609070"/>
    <lineage>
        <taxon>Eukaryota</taxon>
        <taxon>Metazoa</taxon>
        <taxon>Chordata</taxon>
        <taxon>Craniata</taxon>
        <taxon>Vertebrata</taxon>
        <taxon>Euteleostomi</taxon>
        <taxon>Actinopterygii</taxon>
        <taxon>Neopterygii</taxon>
        <taxon>Teleostei</taxon>
        <taxon>Ostariophysi</taxon>
        <taxon>Gymnotiformes</taxon>
        <taxon>Gymnotoidei</taxon>
        <taxon>Gymnotidae</taxon>
        <taxon>Electrophorus</taxon>
    </lineage>
</organism>
<comment type="subunit">
    <text evidence="12">Component of a complex whose core is composed of ARHGAP17, AMOT, PALS1, PATJ and PARD3/PAR3. Interacts with NHERF1, FNBP1, TRIP10, CAPZA (CAPZA1, CAPZA2 or CAPZA3), CAPZB, CD2AP and SH3KBP1/CIN85.</text>
</comment>
<feature type="domain" description="Rho-GAP" evidence="17">
    <location>
        <begin position="255"/>
        <end position="445"/>
    </location>
</feature>
<evidence type="ECO:0000256" key="10">
    <source>
        <dbReference type="ARBA" id="ARBA00023136"/>
    </source>
</evidence>
<dbReference type="CDD" id="cd04386">
    <property type="entry name" value="RhoGAP_nadrin"/>
    <property type="match status" value="1"/>
</dbReference>
<dbReference type="PROSITE" id="PS51021">
    <property type="entry name" value="BAR"/>
    <property type="match status" value="1"/>
</dbReference>
<protein>
    <recommendedName>
        <fullName evidence="13">Rho GTPase-activating protein 17</fullName>
    </recommendedName>
    <alternativeName>
        <fullName evidence="14">Rho-type GTPase-activating protein 17</fullName>
    </alternativeName>
</protein>
<keyword evidence="15" id="KW-0175">Coiled coil</keyword>
<feature type="compositionally biased region" description="Pro residues" evidence="16">
    <location>
        <begin position="702"/>
        <end position="716"/>
    </location>
</feature>
<feature type="compositionally biased region" description="Polar residues" evidence="16">
    <location>
        <begin position="757"/>
        <end position="770"/>
    </location>
</feature>
<evidence type="ECO:0000256" key="14">
    <source>
        <dbReference type="ARBA" id="ARBA00083392"/>
    </source>
</evidence>
<dbReference type="GO" id="GO:0017124">
    <property type="term" value="F:SH3 domain binding"/>
    <property type="evidence" value="ECO:0007669"/>
    <property type="project" value="UniProtKB-KW"/>
</dbReference>
<evidence type="ECO:0000256" key="8">
    <source>
        <dbReference type="ARBA" id="ARBA00022949"/>
    </source>
</evidence>
<evidence type="ECO:0000259" key="18">
    <source>
        <dbReference type="PROSITE" id="PS51021"/>
    </source>
</evidence>